<proteinExistence type="predicted"/>
<dbReference type="SMART" id="SM00174">
    <property type="entry name" value="RHO"/>
    <property type="match status" value="1"/>
</dbReference>
<sequence>MGPSGVGKSCLCLRLTNGTFNAKMESTVGAAFLSKTIQAQGVTVKLEIWDTSGNEKYQALLPMYQRGANGMLLLFDLTNPESFAKVPSFYKKMQSNITTTNFASALVGTKCDLIHERKISTLDAQNWATHHGIQYYEVSSSSSINIDEVFAGLASTILEKTIPLK</sequence>
<evidence type="ECO:0000256" key="1">
    <source>
        <dbReference type="ARBA" id="ARBA00022741"/>
    </source>
</evidence>
<dbReference type="AlphaFoldDB" id="A0A6B2LLY7"/>
<dbReference type="InterPro" id="IPR005225">
    <property type="entry name" value="Small_GTP-bd"/>
</dbReference>
<dbReference type="InterPro" id="IPR027417">
    <property type="entry name" value="P-loop_NTPase"/>
</dbReference>
<dbReference type="Pfam" id="PF00071">
    <property type="entry name" value="Ras"/>
    <property type="match status" value="1"/>
</dbReference>
<dbReference type="PANTHER" id="PTHR47978">
    <property type="match status" value="1"/>
</dbReference>
<dbReference type="GO" id="GO:0005525">
    <property type="term" value="F:GTP binding"/>
    <property type="evidence" value="ECO:0007669"/>
    <property type="project" value="InterPro"/>
</dbReference>
<dbReference type="SUPFAM" id="SSF52540">
    <property type="entry name" value="P-loop containing nucleoside triphosphate hydrolases"/>
    <property type="match status" value="1"/>
</dbReference>
<dbReference type="PROSITE" id="PS51419">
    <property type="entry name" value="RAB"/>
    <property type="match status" value="1"/>
</dbReference>
<dbReference type="InterPro" id="IPR001806">
    <property type="entry name" value="Small_GTPase"/>
</dbReference>
<evidence type="ECO:0000313" key="2">
    <source>
        <dbReference type="EMBL" id="NDV38083.1"/>
    </source>
</evidence>
<accession>A0A6B2LLY7</accession>
<dbReference type="NCBIfam" id="TIGR00231">
    <property type="entry name" value="small_GTP"/>
    <property type="match status" value="1"/>
</dbReference>
<dbReference type="SMART" id="SM00175">
    <property type="entry name" value="RAB"/>
    <property type="match status" value="1"/>
</dbReference>
<dbReference type="GO" id="GO:0003924">
    <property type="term" value="F:GTPase activity"/>
    <property type="evidence" value="ECO:0007669"/>
    <property type="project" value="InterPro"/>
</dbReference>
<dbReference type="Gene3D" id="3.40.50.300">
    <property type="entry name" value="P-loop containing nucleotide triphosphate hydrolases"/>
    <property type="match status" value="1"/>
</dbReference>
<dbReference type="PRINTS" id="PR00449">
    <property type="entry name" value="RASTRNSFRMNG"/>
</dbReference>
<dbReference type="EMBL" id="GIBP01009114">
    <property type="protein sequence ID" value="NDV38083.1"/>
    <property type="molecule type" value="Transcribed_RNA"/>
</dbReference>
<reference evidence="2" key="1">
    <citation type="journal article" date="2020" name="J. Eukaryot. Microbiol.">
        <title>De novo Sequencing, Assembly and Annotation of the Transcriptome for the Free-Living Testate Amoeba Arcella intermedia.</title>
        <authorList>
            <person name="Ribeiro G.M."/>
            <person name="Porfirio-Sousa A.L."/>
            <person name="Maurer-Alcala X.X."/>
            <person name="Katz L.A."/>
            <person name="Lahr D.J.G."/>
        </authorList>
    </citation>
    <scope>NUCLEOTIDE SEQUENCE</scope>
</reference>
<organism evidence="2">
    <name type="scientific">Arcella intermedia</name>
    <dbReference type="NCBI Taxonomy" id="1963864"/>
    <lineage>
        <taxon>Eukaryota</taxon>
        <taxon>Amoebozoa</taxon>
        <taxon>Tubulinea</taxon>
        <taxon>Elardia</taxon>
        <taxon>Arcellinida</taxon>
        <taxon>Sphaerothecina</taxon>
        <taxon>Arcellidae</taxon>
        <taxon>Arcella</taxon>
    </lineage>
</organism>
<keyword evidence="1" id="KW-0547">Nucleotide-binding</keyword>
<dbReference type="SMART" id="SM00173">
    <property type="entry name" value="RAS"/>
    <property type="match status" value="1"/>
</dbReference>
<name>A0A6B2LLY7_9EUKA</name>
<dbReference type="FunFam" id="3.40.50.300:FF:000808">
    <property type="entry name" value="Small GTP-binding protein, putative"/>
    <property type="match status" value="1"/>
</dbReference>
<dbReference type="PROSITE" id="PS51421">
    <property type="entry name" value="RAS"/>
    <property type="match status" value="1"/>
</dbReference>
<protein>
    <submittedName>
        <fullName evidence="2">Uncharacterized protein</fullName>
    </submittedName>
</protein>